<proteinExistence type="predicted"/>
<gene>
    <name evidence="1" type="ORF">HDC12870</name>
</gene>
<sequence>MMMMMMMMRPESEPKVVNMVVVAVCASALSNVNASLRALVSGKRQAASGKMRYRENAARGKCMVIIVMMTPTSDWRRGRFAFIKINCSQT</sequence>
<organism evidence="1">
    <name type="scientific">Drosophila melanogaster</name>
    <name type="common">Fruit fly</name>
    <dbReference type="NCBI Taxonomy" id="7227"/>
    <lineage>
        <taxon>Eukaryota</taxon>
        <taxon>Metazoa</taxon>
        <taxon>Ecdysozoa</taxon>
        <taxon>Arthropoda</taxon>
        <taxon>Hexapoda</taxon>
        <taxon>Insecta</taxon>
        <taxon>Pterygota</taxon>
        <taxon>Neoptera</taxon>
        <taxon>Endopterygota</taxon>
        <taxon>Diptera</taxon>
        <taxon>Brachycera</taxon>
        <taxon>Muscomorpha</taxon>
        <taxon>Ephydroidea</taxon>
        <taxon>Drosophilidae</taxon>
        <taxon>Drosophila</taxon>
        <taxon>Sophophora</taxon>
    </lineage>
</organism>
<dbReference type="EMBL" id="BK002438">
    <property type="protein sequence ID" value="DAA03944.1"/>
    <property type="molecule type" value="Genomic_DNA"/>
</dbReference>
<evidence type="ECO:0000313" key="1">
    <source>
        <dbReference type="EMBL" id="DAA03944.1"/>
    </source>
</evidence>
<accession>Q6IKC8</accession>
<dbReference type="AlphaFoldDB" id="Q6IKC8"/>
<protein>
    <submittedName>
        <fullName evidence="1">HDC12870</fullName>
    </submittedName>
</protein>
<reference evidence="1" key="1">
    <citation type="journal article" date="2003" name="Genome Biol.">
        <title>An integrated gene annotation and transcriptional profiling approach towards the full gene content of the Drosophila genome.</title>
        <authorList>
            <person name="Hild M."/>
            <person name="Beckmann B."/>
            <person name="Haas S.A."/>
            <person name="Koch B."/>
            <person name="Solovyev V."/>
            <person name="Busold C."/>
            <person name="Fellenberg K."/>
            <person name="Boutros M."/>
            <person name="Vingron M."/>
            <person name="Sauer F."/>
            <person name="Hoheisel J.D."/>
            <person name="Paro R."/>
        </authorList>
    </citation>
    <scope>NUCLEOTIDE SEQUENCE</scope>
</reference>
<name>Q6IKC8_DROME</name>